<dbReference type="PANTHER" id="PTHR10828">
    <property type="entry name" value="M-PHASE INDUCER PHOSPHATASE DUAL SPECIFICITY PHOSPHATASE CDC25"/>
    <property type="match status" value="1"/>
</dbReference>
<gene>
    <name evidence="5" type="ORF">GOP47_0022312</name>
</gene>
<name>A0A9D4U9Q2_ADICA</name>
<proteinExistence type="predicted"/>
<dbReference type="Proteomes" id="UP000886520">
    <property type="component" value="Chromosome 21"/>
</dbReference>
<dbReference type="SUPFAM" id="SSF52821">
    <property type="entry name" value="Rhodanese/Cell cycle control phosphatase"/>
    <property type="match status" value="1"/>
</dbReference>
<dbReference type="InterPro" id="IPR036873">
    <property type="entry name" value="Rhodanese-like_dom_sf"/>
</dbReference>
<dbReference type="EC" id="1.20.4.1" evidence="2"/>
<dbReference type="InterPro" id="IPR001763">
    <property type="entry name" value="Rhodanese-like_dom"/>
</dbReference>
<sequence length="135" mass="14703">MASPPTITYITAPELIRLQPNAKVTVIDVRDEERNCDGHIAGSWHFASDTFVEQLPALAGKLDGQQAVVFHCAKSQIRGPTCANKLVDHLSTLMLNKEIKIAPQVYVLERGFNGWAGAGHPICKCAQAFCKGCEL</sequence>
<protein>
    <recommendedName>
        <fullName evidence="2">arsenate reductase (glutathione/glutaredoxin)</fullName>
        <ecNumber evidence="2">1.20.4.1</ecNumber>
    </recommendedName>
</protein>
<dbReference type="GO" id="GO:0005737">
    <property type="term" value="C:cytoplasm"/>
    <property type="evidence" value="ECO:0007669"/>
    <property type="project" value="TreeGrafter"/>
</dbReference>
<dbReference type="GO" id="GO:0008794">
    <property type="term" value="F:arsenate reductase (glutaredoxin) activity"/>
    <property type="evidence" value="ECO:0007669"/>
    <property type="project" value="UniProtKB-EC"/>
</dbReference>
<comment type="catalytic activity">
    <reaction evidence="3">
        <text>[glutaredoxin]-dithiol + arsenate + glutathione + H(+) = glutathionyl-S-S-[glutaredoxin] + arsenite + H2O</text>
        <dbReference type="Rhea" id="RHEA:22016"/>
        <dbReference type="Rhea" id="RHEA-COMP:10729"/>
        <dbReference type="Rhea" id="RHEA-COMP:17668"/>
        <dbReference type="ChEBI" id="CHEBI:15377"/>
        <dbReference type="ChEBI" id="CHEBI:15378"/>
        <dbReference type="ChEBI" id="CHEBI:29242"/>
        <dbReference type="ChEBI" id="CHEBI:29950"/>
        <dbReference type="ChEBI" id="CHEBI:48597"/>
        <dbReference type="ChEBI" id="CHEBI:57925"/>
        <dbReference type="ChEBI" id="CHEBI:146199"/>
        <dbReference type="EC" id="1.20.4.1"/>
    </reaction>
</comment>
<dbReference type="SMART" id="SM00450">
    <property type="entry name" value="RHOD"/>
    <property type="match status" value="1"/>
</dbReference>
<dbReference type="PANTHER" id="PTHR10828:SF38">
    <property type="entry name" value="ARSENICAL-RESISTANCE PROTEIN 2-RELATED"/>
    <property type="match status" value="1"/>
</dbReference>
<evidence type="ECO:0000256" key="2">
    <source>
        <dbReference type="ARBA" id="ARBA00038969"/>
    </source>
</evidence>
<dbReference type="PROSITE" id="PS50206">
    <property type="entry name" value="RHODANESE_3"/>
    <property type="match status" value="1"/>
</dbReference>
<evidence type="ECO:0000259" key="4">
    <source>
        <dbReference type="PROSITE" id="PS50206"/>
    </source>
</evidence>
<dbReference type="Pfam" id="PF00581">
    <property type="entry name" value="Rhodanese"/>
    <property type="match status" value="1"/>
</dbReference>
<dbReference type="EMBL" id="JABFUD020000021">
    <property type="protein sequence ID" value="KAI5063765.1"/>
    <property type="molecule type" value="Genomic_DNA"/>
</dbReference>
<organism evidence="5 6">
    <name type="scientific">Adiantum capillus-veneris</name>
    <name type="common">Maidenhair fern</name>
    <dbReference type="NCBI Taxonomy" id="13818"/>
    <lineage>
        <taxon>Eukaryota</taxon>
        <taxon>Viridiplantae</taxon>
        <taxon>Streptophyta</taxon>
        <taxon>Embryophyta</taxon>
        <taxon>Tracheophyta</taxon>
        <taxon>Polypodiopsida</taxon>
        <taxon>Polypodiidae</taxon>
        <taxon>Polypodiales</taxon>
        <taxon>Pteridineae</taxon>
        <taxon>Pteridaceae</taxon>
        <taxon>Vittarioideae</taxon>
        <taxon>Adiantum</taxon>
    </lineage>
</organism>
<dbReference type="GO" id="GO:0004725">
    <property type="term" value="F:protein tyrosine phosphatase activity"/>
    <property type="evidence" value="ECO:0007669"/>
    <property type="project" value="TreeGrafter"/>
</dbReference>
<dbReference type="GO" id="GO:0005634">
    <property type="term" value="C:nucleus"/>
    <property type="evidence" value="ECO:0007669"/>
    <property type="project" value="TreeGrafter"/>
</dbReference>
<comment type="caution">
    <text evidence="5">The sequence shown here is derived from an EMBL/GenBank/DDBJ whole genome shotgun (WGS) entry which is preliminary data.</text>
</comment>
<dbReference type="Gene3D" id="3.40.250.10">
    <property type="entry name" value="Rhodanese-like domain"/>
    <property type="match status" value="1"/>
</dbReference>
<evidence type="ECO:0000256" key="1">
    <source>
        <dbReference type="ARBA" id="ARBA00023002"/>
    </source>
</evidence>
<evidence type="ECO:0000313" key="6">
    <source>
        <dbReference type="Proteomes" id="UP000886520"/>
    </source>
</evidence>
<dbReference type="FunFam" id="3.40.250.10:FF:000037">
    <property type="entry name" value="Dual-specificity phosphatase CDC25"/>
    <property type="match status" value="1"/>
</dbReference>
<accession>A0A9D4U9Q2</accession>
<keyword evidence="6" id="KW-1185">Reference proteome</keyword>
<evidence type="ECO:0000256" key="3">
    <source>
        <dbReference type="ARBA" id="ARBA00051619"/>
    </source>
</evidence>
<keyword evidence="1" id="KW-0560">Oxidoreductase</keyword>
<feature type="domain" description="Rhodanese" evidence="4">
    <location>
        <begin position="20"/>
        <end position="124"/>
    </location>
</feature>
<dbReference type="OrthoDB" id="102559at2759"/>
<dbReference type="AlphaFoldDB" id="A0A9D4U9Q2"/>
<evidence type="ECO:0000313" key="5">
    <source>
        <dbReference type="EMBL" id="KAI5063765.1"/>
    </source>
</evidence>
<reference evidence="5" key="1">
    <citation type="submission" date="2021-01" db="EMBL/GenBank/DDBJ databases">
        <title>Adiantum capillus-veneris genome.</title>
        <authorList>
            <person name="Fang Y."/>
            <person name="Liao Q."/>
        </authorList>
    </citation>
    <scope>NUCLEOTIDE SEQUENCE</scope>
    <source>
        <strain evidence="5">H3</strain>
        <tissue evidence="5">Leaf</tissue>
    </source>
</reference>